<keyword evidence="2" id="KW-1185">Reference proteome</keyword>
<sequence length="304" mass="34318">MIHRPLAAVTGRIPKTFCVDKREGVRDGDGMWEGICGGRNAEHELFLQDGSVASTLAAKLQLWVSIDDAFTTVPTCQVCNKKFGCSMKLQLDQHVASAMHTKNKTLQLVELWLLQTYHDASFRCLNTTRFYESIVATVSGRIHTEKKLSGFVLPRCSVKCVALCRQLPHMDRNITLQILLLVNLTQKNPQPFLICSKMLGRTNHVTVAHFVNDGLKVLWPDGIQEEEVLVLYSDAASYMLKAATALRVFYPNMIHFTCMAHGLQRITEVCSSHPQVNKIVSRKCFCKLRIVCCIIENYCPLNQY</sequence>
<comment type="caution">
    <text evidence="1">The sequence shown here is derived from an EMBL/GenBank/DDBJ whole genome shotgun (WGS) entry which is preliminary data.</text>
</comment>
<organism evidence="1 2">
    <name type="scientific">Dryococelus australis</name>
    <dbReference type="NCBI Taxonomy" id="614101"/>
    <lineage>
        <taxon>Eukaryota</taxon>
        <taxon>Metazoa</taxon>
        <taxon>Ecdysozoa</taxon>
        <taxon>Arthropoda</taxon>
        <taxon>Hexapoda</taxon>
        <taxon>Insecta</taxon>
        <taxon>Pterygota</taxon>
        <taxon>Neoptera</taxon>
        <taxon>Polyneoptera</taxon>
        <taxon>Phasmatodea</taxon>
        <taxon>Verophasmatodea</taxon>
        <taxon>Anareolatae</taxon>
        <taxon>Phasmatidae</taxon>
        <taxon>Eurycanthinae</taxon>
        <taxon>Dryococelus</taxon>
    </lineage>
</organism>
<reference evidence="1 2" key="1">
    <citation type="submission" date="2023-02" db="EMBL/GenBank/DDBJ databases">
        <title>LHISI_Scaffold_Assembly.</title>
        <authorList>
            <person name="Stuart O.P."/>
            <person name="Cleave R."/>
            <person name="Magrath M.J.L."/>
            <person name="Mikheyev A.S."/>
        </authorList>
    </citation>
    <scope>NUCLEOTIDE SEQUENCE [LARGE SCALE GENOMIC DNA]</scope>
    <source>
        <strain evidence="1">Daus_M_001</strain>
        <tissue evidence="1">Leg muscle</tissue>
    </source>
</reference>
<dbReference type="EMBL" id="JARBHB010000002">
    <property type="protein sequence ID" value="KAJ8892927.1"/>
    <property type="molecule type" value="Genomic_DNA"/>
</dbReference>
<proteinExistence type="predicted"/>
<accession>A0ABQ9I8Y7</accession>
<evidence type="ECO:0008006" key="3">
    <source>
        <dbReference type="Google" id="ProtNLM"/>
    </source>
</evidence>
<protein>
    <recommendedName>
        <fullName evidence="3">DUF659 domain-containing protein</fullName>
    </recommendedName>
</protein>
<name>A0ABQ9I8Y7_9NEOP</name>
<evidence type="ECO:0000313" key="2">
    <source>
        <dbReference type="Proteomes" id="UP001159363"/>
    </source>
</evidence>
<gene>
    <name evidence="1" type="ORF">PR048_005508</name>
</gene>
<dbReference type="Proteomes" id="UP001159363">
    <property type="component" value="Chromosome 2"/>
</dbReference>
<evidence type="ECO:0000313" key="1">
    <source>
        <dbReference type="EMBL" id="KAJ8892927.1"/>
    </source>
</evidence>